<dbReference type="PANTHER" id="PTHR46889:SF4">
    <property type="entry name" value="TRANSPOSASE INSO FOR INSERTION SEQUENCE ELEMENT IS911B-RELATED"/>
    <property type="match status" value="1"/>
</dbReference>
<evidence type="ECO:0000313" key="3">
    <source>
        <dbReference type="Proteomes" id="UP000230821"/>
    </source>
</evidence>
<name>A0A2G6KA39_9BACT</name>
<dbReference type="InterPro" id="IPR036397">
    <property type="entry name" value="RNaseH_sf"/>
</dbReference>
<dbReference type="InterPro" id="IPR012337">
    <property type="entry name" value="RNaseH-like_sf"/>
</dbReference>
<gene>
    <name evidence="2" type="ORF">CSA56_15065</name>
</gene>
<dbReference type="EMBL" id="PDSK01000112">
    <property type="protein sequence ID" value="PIE32523.1"/>
    <property type="molecule type" value="Genomic_DNA"/>
</dbReference>
<dbReference type="PANTHER" id="PTHR46889">
    <property type="entry name" value="TRANSPOSASE INSF FOR INSERTION SEQUENCE IS3B-RELATED"/>
    <property type="match status" value="1"/>
</dbReference>
<reference evidence="2 3" key="1">
    <citation type="submission" date="2017-10" db="EMBL/GenBank/DDBJ databases">
        <title>Novel microbial diversity and functional potential in the marine mammal oral microbiome.</title>
        <authorList>
            <person name="Dudek N.K."/>
            <person name="Sun C.L."/>
            <person name="Burstein D."/>
            <person name="Kantor R.S."/>
            <person name="Aliaga Goltsman D.S."/>
            <person name="Bik E.M."/>
            <person name="Thomas B.C."/>
            <person name="Banfield J.F."/>
            <person name="Relman D.A."/>
        </authorList>
    </citation>
    <scope>NUCLEOTIDE SEQUENCE [LARGE SCALE GENOMIC DNA]</scope>
    <source>
        <strain evidence="2">DOLJORAL78_47_16</strain>
    </source>
</reference>
<dbReference type="PROSITE" id="PS50994">
    <property type="entry name" value="INTEGRASE"/>
    <property type="match status" value="1"/>
</dbReference>
<proteinExistence type="predicted"/>
<protein>
    <recommendedName>
        <fullName evidence="1">Integrase catalytic domain-containing protein</fullName>
    </recommendedName>
</protein>
<dbReference type="GO" id="GO:0003676">
    <property type="term" value="F:nucleic acid binding"/>
    <property type="evidence" value="ECO:0007669"/>
    <property type="project" value="InterPro"/>
</dbReference>
<sequence>MAKVRAKQKKRFNAMTDRTLNFPVAPNLLQRHVTLSAPDRIYCSDITYLWTAEGWLYLAVIIDLFSREVVGWSLSKRMGRKLVGNALQVAIWRRRPLPNRLFHSDRGSHYCRKDFQKFLRKNQMKSSKSRQGHC</sequence>
<comment type="caution">
    <text evidence="2">The sequence shown here is derived from an EMBL/GenBank/DDBJ whole genome shotgun (WGS) entry which is preliminary data.</text>
</comment>
<dbReference type="AlphaFoldDB" id="A0A2G6KA39"/>
<dbReference type="SUPFAM" id="SSF53098">
    <property type="entry name" value="Ribonuclease H-like"/>
    <property type="match status" value="1"/>
</dbReference>
<accession>A0A2G6KA39</accession>
<evidence type="ECO:0000313" key="2">
    <source>
        <dbReference type="EMBL" id="PIE32523.1"/>
    </source>
</evidence>
<dbReference type="Proteomes" id="UP000230821">
    <property type="component" value="Unassembled WGS sequence"/>
</dbReference>
<dbReference type="Gene3D" id="3.30.420.10">
    <property type="entry name" value="Ribonuclease H-like superfamily/Ribonuclease H"/>
    <property type="match status" value="1"/>
</dbReference>
<dbReference type="GO" id="GO:0015074">
    <property type="term" value="P:DNA integration"/>
    <property type="evidence" value="ECO:0007669"/>
    <property type="project" value="InterPro"/>
</dbReference>
<dbReference type="Pfam" id="PF00665">
    <property type="entry name" value="rve"/>
    <property type="match status" value="1"/>
</dbReference>
<dbReference type="InterPro" id="IPR001584">
    <property type="entry name" value="Integrase_cat-core"/>
</dbReference>
<dbReference type="InterPro" id="IPR050900">
    <property type="entry name" value="Transposase_IS3/IS150/IS904"/>
</dbReference>
<organism evidence="2 3">
    <name type="scientific">candidate division KSB3 bacterium</name>
    <dbReference type="NCBI Taxonomy" id="2044937"/>
    <lineage>
        <taxon>Bacteria</taxon>
        <taxon>candidate division KSB3</taxon>
    </lineage>
</organism>
<feature type="domain" description="Integrase catalytic" evidence="1">
    <location>
        <begin position="34"/>
        <end position="134"/>
    </location>
</feature>
<evidence type="ECO:0000259" key="1">
    <source>
        <dbReference type="PROSITE" id="PS50994"/>
    </source>
</evidence>